<dbReference type="STRING" id="126957.T1J9K4"/>
<sequence>MALFWSKAIKLQRCRSSICIARRGLQFSVPKSVKEVIETREGKTTTIEGILKDSSRKPYLIKIDNPNNACPLCRLGLKNIKYTDVLIITQFIQSDGNIMTQEATQLCDSSYRQMIQLIDEANKAGLLWTQNPAPWNTELMGWEKCNTYFETEHEIAMKERARKEHVSYYYEKPPKTKKFTLQDVL</sequence>
<dbReference type="Proteomes" id="UP000014500">
    <property type="component" value="Unassembled WGS sequence"/>
</dbReference>
<name>T1J9K4_STRMM</name>
<evidence type="ECO:0000313" key="4">
    <source>
        <dbReference type="Proteomes" id="UP000014500"/>
    </source>
</evidence>
<dbReference type="GO" id="GO:0003735">
    <property type="term" value="F:structural constituent of ribosome"/>
    <property type="evidence" value="ECO:0007669"/>
    <property type="project" value="InterPro"/>
</dbReference>
<reference evidence="3" key="2">
    <citation type="submission" date="2015-02" db="UniProtKB">
        <authorList>
            <consortium name="EnsemblMetazoa"/>
        </authorList>
    </citation>
    <scope>IDENTIFICATION</scope>
</reference>
<dbReference type="PANTHER" id="PTHR13479">
    <property type="entry name" value="30S RIBOSOMAL PROTEIN S18"/>
    <property type="match status" value="1"/>
</dbReference>
<dbReference type="EnsemblMetazoa" id="SMAR010401-RA">
    <property type="protein sequence ID" value="SMAR010401-PA"/>
    <property type="gene ID" value="SMAR010401"/>
</dbReference>
<dbReference type="HOGENOM" id="CLU_107628_1_0_1"/>
<dbReference type="PhylomeDB" id="T1J9K4"/>
<dbReference type="Pfam" id="PF01084">
    <property type="entry name" value="Ribosomal_S18"/>
    <property type="match status" value="1"/>
</dbReference>
<dbReference type="AlphaFoldDB" id="T1J9K4"/>
<protein>
    <recommendedName>
        <fullName evidence="5">28S ribosomal protein S18a, mitochondrial</fullName>
    </recommendedName>
</protein>
<evidence type="ECO:0000256" key="1">
    <source>
        <dbReference type="ARBA" id="ARBA00022980"/>
    </source>
</evidence>
<proteinExistence type="predicted"/>
<dbReference type="Gene3D" id="4.10.640.10">
    <property type="entry name" value="Ribosomal protein S18"/>
    <property type="match status" value="1"/>
</dbReference>
<reference evidence="4" key="1">
    <citation type="submission" date="2011-05" db="EMBL/GenBank/DDBJ databases">
        <authorList>
            <person name="Richards S.R."/>
            <person name="Qu J."/>
            <person name="Jiang H."/>
            <person name="Jhangiani S.N."/>
            <person name="Agravi P."/>
            <person name="Goodspeed R."/>
            <person name="Gross S."/>
            <person name="Mandapat C."/>
            <person name="Jackson L."/>
            <person name="Mathew T."/>
            <person name="Pu L."/>
            <person name="Thornton R."/>
            <person name="Saada N."/>
            <person name="Wilczek-Boney K.B."/>
            <person name="Lee S."/>
            <person name="Kovar C."/>
            <person name="Wu Y."/>
            <person name="Scherer S.E."/>
            <person name="Worley K.C."/>
            <person name="Muzny D.M."/>
            <person name="Gibbs R."/>
        </authorList>
    </citation>
    <scope>NUCLEOTIDE SEQUENCE</scope>
    <source>
        <strain evidence="4">Brora</strain>
    </source>
</reference>
<evidence type="ECO:0000256" key="2">
    <source>
        <dbReference type="ARBA" id="ARBA00023274"/>
    </source>
</evidence>
<dbReference type="GO" id="GO:0005763">
    <property type="term" value="C:mitochondrial small ribosomal subunit"/>
    <property type="evidence" value="ECO:0007669"/>
    <property type="project" value="TreeGrafter"/>
</dbReference>
<dbReference type="OMA" id="ACQTKFC"/>
<dbReference type="InterPro" id="IPR001648">
    <property type="entry name" value="Ribosomal_bS18"/>
</dbReference>
<dbReference type="GO" id="GO:0070181">
    <property type="term" value="F:small ribosomal subunit rRNA binding"/>
    <property type="evidence" value="ECO:0007669"/>
    <property type="project" value="TreeGrafter"/>
</dbReference>
<dbReference type="eggNOG" id="KOG3162">
    <property type="taxonomic scope" value="Eukaryota"/>
</dbReference>
<dbReference type="InterPro" id="IPR036870">
    <property type="entry name" value="Ribosomal_bS18_sf"/>
</dbReference>
<dbReference type="PANTHER" id="PTHR13479:SF66">
    <property type="entry name" value="LARGE RIBOSOMAL SUBUNIT PROTEIN ML66"/>
    <property type="match status" value="1"/>
</dbReference>
<keyword evidence="4" id="KW-1185">Reference proteome</keyword>
<keyword evidence="1" id="KW-0689">Ribosomal protein</keyword>
<accession>T1J9K4</accession>
<dbReference type="SUPFAM" id="SSF46911">
    <property type="entry name" value="Ribosomal protein S18"/>
    <property type="match status" value="1"/>
</dbReference>
<evidence type="ECO:0000313" key="3">
    <source>
        <dbReference type="EnsemblMetazoa" id="SMAR010401-PA"/>
    </source>
</evidence>
<organism evidence="3 4">
    <name type="scientific">Strigamia maritima</name>
    <name type="common">European centipede</name>
    <name type="synonym">Geophilus maritimus</name>
    <dbReference type="NCBI Taxonomy" id="126957"/>
    <lineage>
        <taxon>Eukaryota</taxon>
        <taxon>Metazoa</taxon>
        <taxon>Ecdysozoa</taxon>
        <taxon>Arthropoda</taxon>
        <taxon>Myriapoda</taxon>
        <taxon>Chilopoda</taxon>
        <taxon>Pleurostigmophora</taxon>
        <taxon>Geophilomorpha</taxon>
        <taxon>Linotaeniidae</taxon>
        <taxon>Strigamia</taxon>
    </lineage>
</organism>
<dbReference type="GO" id="GO:0032543">
    <property type="term" value="P:mitochondrial translation"/>
    <property type="evidence" value="ECO:0007669"/>
    <property type="project" value="TreeGrafter"/>
</dbReference>
<evidence type="ECO:0008006" key="5">
    <source>
        <dbReference type="Google" id="ProtNLM"/>
    </source>
</evidence>
<dbReference type="EMBL" id="JH431976">
    <property type="status" value="NOT_ANNOTATED_CDS"/>
    <property type="molecule type" value="Genomic_DNA"/>
</dbReference>
<keyword evidence="2" id="KW-0687">Ribonucleoprotein</keyword>